<evidence type="ECO:0000313" key="2">
    <source>
        <dbReference type="EMBL" id="KAK3401008.1"/>
    </source>
</evidence>
<gene>
    <name evidence="2" type="ORF">B0T20DRAFT_159054</name>
</gene>
<evidence type="ECO:0000256" key="1">
    <source>
        <dbReference type="SAM" id="SignalP"/>
    </source>
</evidence>
<comment type="caution">
    <text evidence="2">The sequence shown here is derived from an EMBL/GenBank/DDBJ whole genome shotgun (WGS) entry which is preliminary data.</text>
</comment>
<accession>A0AAE0PJ71</accession>
<organism evidence="2 3">
    <name type="scientific">Sordaria brevicollis</name>
    <dbReference type="NCBI Taxonomy" id="83679"/>
    <lineage>
        <taxon>Eukaryota</taxon>
        <taxon>Fungi</taxon>
        <taxon>Dikarya</taxon>
        <taxon>Ascomycota</taxon>
        <taxon>Pezizomycotina</taxon>
        <taxon>Sordariomycetes</taxon>
        <taxon>Sordariomycetidae</taxon>
        <taxon>Sordariales</taxon>
        <taxon>Sordariaceae</taxon>
        <taxon>Sordaria</taxon>
    </lineage>
</organism>
<name>A0AAE0PJ71_SORBR</name>
<feature type="chain" id="PRO_5041924957" description="Secreted protein" evidence="1">
    <location>
        <begin position="16"/>
        <end position="86"/>
    </location>
</feature>
<dbReference type="EMBL" id="JAUTDP010000003">
    <property type="protein sequence ID" value="KAK3401008.1"/>
    <property type="molecule type" value="Genomic_DNA"/>
</dbReference>
<keyword evidence="3" id="KW-1185">Reference proteome</keyword>
<dbReference type="AlphaFoldDB" id="A0AAE0PJ71"/>
<dbReference type="Proteomes" id="UP001281003">
    <property type="component" value="Unassembled WGS sequence"/>
</dbReference>
<feature type="signal peptide" evidence="1">
    <location>
        <begin position="1"/>
        <end position="15"/>
    </location>
</feature>
<evidence type="ECO:0008006" key="4">
    <source>
        <dbReference type="Google" id="ProtNLM"/>
    </source>
</evidence>
<keyword evidence="1" id="KW-0732">Signal</keyword>
<reference evidence="2" key="1">
    <citation type="journal article" date="2023" name="Mol. Phylogenet. Evol.">
        <title>Genome-scale phylogeny and comparative genomics of the fungal order Sordariales.</title>
        <authorList>
            <person name="Hensen N."/>
            <person name="Bonometti L."/>
            <person name="Westerberg I."/>
            <person name="Brannstrom I.O."/>
            <person name="Guillou S."/>
            <person name="Cros-Aarteil S."/>
            <person name="Calhoun S."/>
            <person name="Haridas S."/>
            <person name="Kuo A."/>
            <person name="Mondo S."/>
            <person name="Pangilinan J."/>
            <person name="Riley R."/>
            <person name="LaButti K."/>
            <person name="Andreopoulos B."/>
            <person name="Lipzen A."/>
            <person name="Chen C."/>
            <person name="Yan M."/>
            <person name="Daum C."/>
            <person name="Ng V."/>
            <person name="Clum A."/>
            <person name="Steindorff A."/>
            <person name="Ohm R.A."/>
            <person name="Martin F."/>
            <person name="Silar P."/>
            <person name="Natvig D.O."/>
            <person name="Lalanne C."/>
            <person name="Gautier V."/>
            <person name="Ament-Velasquez S.L."/>
            <person name="Kruys A."/>
            <person name="Hutchinson M.I."/>
            <person name="Powell A.J."/>
            <person name="Barry K."/>
            <person name="Miller A.N."/>
            <person name="Grigoriev I.V."/>
            <person name="Debuchy R."/>
            <person name="Gladieux P."/>
            <person name="Hiltunen Thoren M."/>
            <person name="Johannesson H."/>
        </authorList>
    </citation>
    <scope>NUCLEOTIDE SEQUENCE</scope>
    <source>
        <strain evidence="2">FGSC 1904</strain>
    </source>
</reference>
<proteinExistence type="predicted"/>
<sequence>MLFLLLLCFASISSSFQLFLLFYPKENPSISQRQKPTPHPWPFARNRLDSNPLSNDRVRVCDTPDSFHLPLHKQKIRPSNEILQEH</sequence>
<evidence type="ECO:0000313" key="3">
    <source>
        <dbReference type="Proteomes" id="UP001281003"/>
    </source>
</evidence>
<protein>
    <recommendedName>
        <fullName evidence="4">Secreted protein</fullName>
    </recommendedName>
</protein>
<reference evidence="2" key="2">
    <citation type="submission" date="2023-07" db="EMBL/GenBank/DDBJ databases">
        <authorList>
            <consortium name="Lawrence Berkeley National Laboratory"/>
            <person name="Haridas S."/>
            <person name="Hensen N."/>
            <person name="Bonometti L."/>
            <person name="Westerberg I."/>
            <person name="Brannstrom I.O."/>
            <person name="Guillou S."/>
            <person name="Cros-Aarteil S."/>
            <person name="Calhoun S."/>
            <person name="Kuo A."/>
            <person name="Mondo S."/>
            <person name="Pangilinan J."/>
            <person name="Riley R."/>
            <person name="LaButti K."/>
            <person name="Andreopoulos B."/>
            <person name="Lipzen A."/>
            <person name="Chen C."/>
            <person name="Yanf M."/>
            <person name="Daum C."/>
            <person name="Ng V."/>
            <person name="Clum A."/>
            <person name="Steindorff A."/>
            <person name="Ohm R."/>
            <person name="Martin F."/>
            <person name="Silar P."/>
            <person name="Natvig D."/>
            <person name="Lalanne C."/>
            <person name="Gautier V."/>
            <person name="Ament-velasquez S.L."/>
            <person name="Kruys A."/>
            <person name="Hutchinson M.I."/>
            <person name="Powell A.J."/>
            <person name="Barry K."/>
            <person name="Miller A.N."/>
            <person name="Grigoriev I.V."/>
            <person name="Debuchy R."/>
            <person name="Gladieux P."/>
            <person name="Thoren M.H."/>
            <person name="Johannesson H."/>
        </authorList>
    </citation>
    <scope>NUCLEOTIDE SEQUENCE</scope>
    <source>
        <strain evidence="2">FGSC 1904</strain>
    </source>
</reference>